<dbReference type="Proteomes" id="UP000278823">
    <property type="component" value="Unassembled WGS sequence"/>
</dbReference>
<proteinExistence type="predicted"/>
<accession>A0A3S0R8A6</accession>
<reference evidence="2" key="1">
    <citation type="submission" date="2018-11" db="EMBL/GenBank/DDBJ databases">
        <title>Rhizobium chutanense sp. nov., isolated from root nodules of Phaseolus vulgaris in China.</title>
        <authorList>
            <person name="Huo Y."/>
        </authorList>
    </citation>
    <scope>NUCLEOTIDE SEQUENCE [LARGE SCALE GENOMIC DNA]</scope>
    <source>
        <strain evidence="2">CCBAU 65647</strain>
    </source>
</reference>
<dbReference type="OrthoDB" id="8443533at2"/>
<dbReference type="AlphaFoldDB" id="A0A3S0R8A6"/>
<protein>
    <submittedName>
        <fullName evidence="1">Uncharacterized protein</fullName>
    </submittedName>
</protein>
<evidence type="ECO:0000313" key="2">
    <source>
        <dbReference type="Proteomes" id="UP000278823"/>
    </source>
</evidence>
<sequence length="164" mass="18491">MSVLPRVTELTRERISREFDDLGPDACLAEIKADLRQHNPELLDMARRWAGGGAEAASLMTAFGMFYRLLAAEADVPMGSSALNPLPRVSIEVRDAIVKRIDRTDNETFTREAIDNLEVINPELLQMAHGYASRRLDYGRTMRGFALLHEALLIQSRRDQASRH</sequence>
<evidence type="ECO:0000313" key="1">
    <source>
        <dbReference type="EMBL" id="RUM23883.1"/>
    </source>
</evidence>
<name>A0A3S0R8A6_9HYPH</name>
<keyword evidence="2" id="KW-1185">Reference proteome</keyword>
<organism evidence="1 2">
    <name type="scientific">Rhizobium vallis</name>
    <dbReference type="NCBI Taxonomy" id="634290"/>
    <lineage>
        <taxon>Bacteria</taxon>
        <taxon>Pseudomonadati</taxon>
        <taxon>Pseudomonadota</taxon>
        <taxon>Alphaproteobacteria</taxon>
        <taxon>Hyphomicrobiales</taxon>
        <taxon>Rhizobiaceae</taxon>
        <taxon>Rhizobium/Agrobacterium group</taxon>
        <taxon>Rhizobium</taxon>
    </lineage>
</organism>
<gene>
    <name evidence="1" type="ORF">EFQ99_18010</name>
</gene>
<dbReference type="RefSeq" id="WP_126922355.1">
    <property type="nucleotide sequence ID" value="NZ_ML133691.1"/>
</dbReference>
<dbReference type="EMBL" id="RJTH01000006">
    <property type="protein sequence ID" value="RUM23883.1"/>
    <property type="molecule type" value="Genomic_DNA"/>
</dbReference>
<comment type="caution">
    <text evidence="1">The sequence shown here is derived from an EMBL/GenBank/DDBJ whole genome shotgun (WGS) entry which is preliminary data.</text>
</comment>